<dbReference type="GO" id="GO:0003735">
    <property type="term" value="F:structural constituent of ribosome"/>
    <property type="evidence" value="ECO:0007669"/>
    <property type="project" value="InterPro"/>
</dbReference>
<dbReference type="EMBL" id="KJ746602">
    <property type="protein sequence ID" value="AID67867.1"/>
    <property type="molecule type" value="Genomic_DNA"/>
</dbReference>
<accession>A0A088CKG2</accession>
<dbReference type="GO" id="GO:0009507">
    <property type="term" value="C:chloroplast"/>
    <property type="evidence" value="ECO:0007669"/>
    <property type="project" value="UniProtKB-SubCell"/>
</dbReference>
<sequence>MTTVTKDDNLVYSYTFSLPCSPLKARRIIDAIRGRTYEDAIKILEFLPYQGSKFVLRSLVSAGANAVDQRNWLKTTLVVQQIFVDQGSTMKRFRPRAQGRGFPIQKKTCHLTIGLASTK</sequence>
<dbReference type="InterPro" id="IPR036394">
    <property type="entry name" value="Ribosomal_uL22_sf"/>
</dbReference>
<reference evidence="10" key="1">
    <citation type="journal article" date="2014" name="BMC Genomics">
        <title>Six newly sequenced chloroplast genomes from prasinophyte green algae provide insights into the relationships among prasinophyte lineages and the diversity of streamlined genome architecture in picoplanktonic species.</title>
        <authorList>
            <person name="Lemieux C."/>
            <person name="Otis C."/>
            <person name="Turmel M."/>
        </authorList>
    </citation>
    <scope>NUCLEOTIDE SEQUENCE</scope>
</reference>
<evidence type="ECO:0000256" key="1">
    <source>
        <dbReference type="ARBA" id="ARBA00009451"/>
    </source>
</evidence>
<keyword evidence="5 7" id="KW-0687">Ribonucleoprotein</keyword>
<protein>
    <recommendedName>
        <fullName evidence="6 7">Large ribosomal subunit protein uL22c</fullName>
    </recommendedName>
</protein>
<dbReference type="GO" id="GO:0006412">
    <property type="term" value="P:translation"/>
    <property type="evidence" value="ECO:0007669"/>
    <property type="project" value="UniProtKB-UniRule"/>
</dbReference>
<organism evidence="10">
    <name type="scientific">prasinophyte sp. MBIC10622</name>
    <dbReference type="NCBI Taxonomy" id="156113"/>
    <lineage>
        <taxon>Eukaryota</taxon>
        <taxon>Viridiplantae</taxon>
        <taxon>Chlorophyta</taxon>
    </lineage>
</organism>
<keyword evidence="3 7" id="KW-0694">RNA-binding</keyword>
<dbReference type="InterPro" id="IPR005727">
    <property type="entry name" value="Ribosomal_uL22_bac/chlpt-type"/>
</dbReference>
<dbReference type="PROSITE" id="PS00464">
    <property type="entry name" value="RIBOSOMAL_L22"/>
    <property type="match status" value="1"/>
</dbReference>
<comment type="function">
    <text evidence="7 9">This protein binds specifically to 23S rRNA.</text>
</comment>
<proteinExistence type="inferred from homology"/>
<geneLocation type="chloroplast" evidence="10"/>
<evidence type="ECO:0000256" key="9">
    <source>
        <dbReference type="RuleBase" id="RU004009"/>
    </source>
</evidence>
<comment type="similarity">
    <text evidence="1 7 8">Belongs to the universal ribosomal protein uL22 family.</text>
</comment>
<dbReference type="InterPro" id="IPR018260">
    <property type="entry name" value="Ribosomal_uL22_CS"/>
</dbReference>
<evidence type="ECO:0000256" key="5">
    <source>
        <dbReference type="ARBA" id="ARBA00023274"/>
    </source>
</evidence>
<evidence type="ECO:0000256" key="8">
    <source>
        <dbReference type="RuleBase" id="RU004005"/>
    </source>
</evidence>
<evidence type="ECO:0000256" key="3">
    <source>
        <dbReference type="ARBA" id="ARBA00022884"/>
    </source>
</evidence>
<evidence type="ECO:0000256" key="2">
    <source>
        <dbReference type="ARBA" id="ARBA00022730"/>
    </source>
</evidence>
<dbReference type="CDD" id="cd00336">
    <property type="entry name" value="Ribosomal_L22"/>
    <property type="match status" value="1"/>
</dbReference>
<dbReference type="InterPro" id="IPR001063">
    <property type="entry name" value="Ribosomal_uL22"/>
</dbReference>
<keyword evidence="10" id="KW-0934">Plastid</keyword>
<dbReference type="Gene3D" id="3.90.470.10">
    <property type="entry name" value="Ribosomal protein L22/L17"/>
    <property type="match status" value="1"/>
</dbReference>
<comment type="function">
    <text evidence="7 9">The globular domain of the protein is located near the polypeptide exit tunnel on the outside of the subunit, while an extended beta-hairpin is found that lines the wall of the exit tunnel in the center of the 70S ribosome.</text>
</comment>
<dbReference type="GO" id="GO:0019843">
    <property type="term" value="F:rRNA binding"/>
    <property type="evidence" value="ECO:0007669"/>
    <property type="project" value="UniProtKB-UniRule"/>
</dbReference>
<keyword evidence="2 7" id="KW-0699">rRNA-binding</keyword>
<evidence type="ECO:0000256" key="7">
    <source>
        <dbReference type="HAMAP-Rule" id="MF_01331"/>
    </source>
</evidence>
<dbReference type="PANTHER" id="PTHR13501:SF8">
    <property type="entry name" value="LARGE RIBOSOMAL SUBUNIT PROTEIN UL22M"/>
    <property type="match status" value="1"/>
</dbReference>
<keyword evidence="4 7" id="KW-0689">Ribosomal protein</keyword>
<dbReference type="NCBIfam" id="TIGR01044">
    <property type="entry name" value="rplV_bact"/>
    <property type="match status" value="1"/>
</dbReference>
<gene>
    <name evidence="7 10" type="primary">rpl22</name>
</gene>
<name>A0A088CKG2_9CHLO</name>
<comment type="subcellular location">
    <subcellularLocation>
        <location evidence="7 9">Plastid</location>
        <location evidence="7 9">Chloroplast</location>
    </subcellularLocation>
</comment>
<dbReference type="HAMAP" id="MF_01331_B">
    <property type="entry name" value="Ribosomal_uL22_B"/>
    <property type="match status" value="1"/>
</dbReference>
<dbReference type="PANTHER" id="PTHR13501">
    <property type="entry name" value="CHLOROPLAST 50S RIBOSOMAL PROTEIN L22-RELATED"/>
    <property type="match status" value="1"/>
</dbReference>
<evidence type="ECO:0000313" key="10">
    <source>
        <dbReference type="EMBL" id="AID67867.1"/>
    </source>
</evidence>
<evidence type="ECO:0000256" key="4">
    <source>
        <dbReference type="ARBA" id="ARBA00022980"/>
    </source>
</evidence>
<dbReference type="Pfam" id="PF00237">
    <property type="entry name" value="Ribosomal_L22"/>
    <property type="match status" value="1"/>
</dbReference>
<dbReference type="GO" id="GO:0015934">
    <property type="term" value="C:large ribosomal subunit"/>
    <property type="evidence" value="ECO:0007669"/>
    <property type="project" value="InterPro"/>
</dbReference>
<evidence type="ECO:0000256" key="6">
    <source>
        <dbReference type="ARBA" id="ARBA00035285"/>
    </source>
</evidence>
<comment type="subunit">
    <text evidence="7">Part of the 50S ribosomal subunit.</text>
</comment>
<dbReference type="InterPro" id="IPR047867">
    <property type="entry name" value="Ribosomal_uL22_bac/org-type"/>
</dbReference>
<dbReference type="AlphaFoldDB" id="A0A088CKG2"/>
<keyword evidence="10" id="KW-0150">Chloroplast</keyword>
<dbReference type="SUPFAM" id="SSF54843">
    <property type="entry name" value="Ribosomal protein L22"/>
    <property type="match status" value="1"/>
</dbReference>